<feature type="transmembrane region" description="Helical" evidence="1">
    <location>
        <begin position="59"/>
        <end position="79"/>
    </location>
</feature>
<reference evidence="4 6" key="2">
    <citation type="submission" date="2019-08" db="EMBL/GenBank/DDBJ databases">
        <title>Complete genome sequences of Francisella adeliensis (FSC1325 and FSC1326).</title>
        <authorList>
            <person name="Ohrman C."/>
            <person name="Uneklint I."/>
            <person name="Vallesi A."/>
            <person name="Karlsson L."/>
            <person name="Sjodin A."/>
        </authorList>
    </citation>
    <scope>NUCLEOTIDE SEQUENCE [LARGE SCALE GENOMIC DNA]</scope>
    <source>
        <strain evidence="4 6">FSC1325</strain>
    </source>
</reference>
<dbReference type="Proteomes" id="UP000251120">
    <property type="component" value="Chromosome"/>
</dbReference>
<evidence type="ECO:0000256" key="1">
    <source>
        <dbReference type="SAM" id="Phobius"/>
    </source>
</evidence>
<feature type="transmembrane region" description="Helical" evidence="1">
    <location>
        <begin position="130"/>
        <end position="151"/>
    </location>
</feature>
<feature type="transmembrane region" description="Helical" evidence="1">
    <location>
        <begin position="12"/>
        <end position="31"/>
    </location>
</feature>
<keyword evidence="6" id="KW-1185">Reference proteome</keyword>
<keyword evidence="1" id="KW-0472">Membrane</keyword>
<dbReference type="EMBL" id="CP021781">
    <property type="protein sequence ID" value="AXA34632.1"/>
    <property type="molecule type" value="Genomic_DNA"/>
</dbReference>
<dbReference type="Proteomes" id="UP000681131">
    <property type="component" value="Chromosome"/>
</dbReference>
<dbReference type="InterPro" id="IPR019402">
    <property type="entry name" value="CWH43_N"/>
</dbReference>
<reference evidence="3 5" key="1">
    <citation type="submission" date="2017-06" db="EMBL/GenBank/DDBJ databases">
        <title>Complete genome of Francisella adeliensis.</title>
        <authorList>
            <person name="Vallesi A."/>
            <person name="Sjodin A."/>
        </authorList>
    </citation>
    <scope>NUCLEOTIDE SEQUENCE [LARGE SCALE GENOMIC DNA]</scope>
    <source>
        <strain evidence="3 5">FDC440</strain>
    </source>
</reference>
<evidence type="ECO:0000313" key="4">
    <source>
        <dbReference type="EMBL" id="QIW12877.1"/>
    </source>
</evidence>
<dbReference type="EMBL" id="CP043424">
    <property type="protein sequence ID" value="QIW12877.1"/>
    <property type="molecule type" value="Genomic_DNA"/>
</dbReference>
<sequence length="215" mass="24581">MKAELNPKKLISFTTIGVAVLFLATYFLSIWDNHNTLCNPFISGCSDITHAGFSSYENYMLKAVLIPTATLMGVIFFFIQHWLVEISDHNKSVIKQGKIILFLAIAGCIGLIIGTSVIDGDNTLMKVHLKGVAIFFVTMSVCQIWYTILEFKYSDKVNKLPMIMRRVAILVTIVFSVWSIFMDQTTVNHNIVEWWGVYALIFWFWTFSINKRIDC</sequence>
<keyword evidence="1" id="KW-1133">Transmembrane helix</keyword>
<feature type="domain" description="CWH43-like N-terminal" evidence="2">
    <location>
        <begin position="11"/>
        <end position="209"/>
    </location>
</feature>
<organism evidence="3 5">
    <name type="scientific">Francisella adeliensis</name>
    <dbReference type="NCBI Taxonomy" id="2007306"/>
    <lineage>
        <taxon>Bacteria</taxon>
        <taxon>Pseudomonadati</taxon>
        <taxon>Pseudomonadota</taxon>
        <taxon>Gammaproteobacteria</taxon>
        <taxon>Thiotrichales</taxon>
        <taxon>Francisellaceae</taxon>
        <taxon>Francisella</taxon>
    </lineage>
</organism>
<dbReference type="RefSeq" id="WP_112870807.1">
    <property type="nucleotide sequence ID" value="NZ_CP021781.1"/>
</dbReference>
<dbReference type="OrthoDB" id="9180406at2"/>
<feature type="transmembrane region" description="Helical" evidence="1">
    <location>
        <begin position="194"/>
        <end position="210"/>
    </location>
</feature>
<dbReference type="AlphaFoldDB" id="A0A2Z4Y1M1"/>
<evidence type="ECO:0000259" key="2">
    <source>
        <dbReference type="Pfam" id="PF10277"/>
    </source>
</evidence>
<evidence type="ECO:0000313" key="3">
    <source>
        <dbReference type="EMBL" id="AXA34632.1"/>
    </source>
</evidence>
<evidence type="ECO:0000313" key="5">
    <source>
        <dbReference type="Proteomes" id="UP000251120"/>
    </source>
</evidence>
<feature type="transmembrane region" description="Helical" evidence="1">
    <location>
        <begin position="99"/>
        <end position="118"/>
    </location>
</feature>
<keyword evidence="1" id="KW-0812">Transmembrane</keyword>
<evidence type="ECO:0000313" key="6">
    <source>
        <dbReference type="Proteomes" id="UP000681131"/>
    </source>
</evidence>
<gene>
    <name evidence="3" type="ORF">CDH04_09590</name>
    <name evidence="4" type="ORF">FZC43_09600</name>
</gene>
<name>A0A2Z4Y1M1_9GAMM</name>
<feature type="transmembrane region" description="Helical" evidence="1">
    <location>
        <begin position="163"/>
        <end position="182"/>
    </location>
</feature>
<dbReference type="KEGG" id="fad:CDH04_09590"/>
<proteinExistence type="predicted"/>
<dbReference type="Pfam" id="PF10277">
    <property type="entry name" value="Frag1"/>
    <property type="match status" value="1"/>
</dbReference>
<accession>A0A2Z4Y1M1</accession>
<protein>
    <recommendedName>
        <fullName evidence="2">CWH43-like N-terminal domain-containing protein</fullName>
    </recommendedName>
</protein>